<dbReference type="AlphaFoldDB" id="A0A423GDA8"/>
<name>A0A423GDA8_9PSED</name>
<evidence type="ECO:0000313" key="2">
    <source>
        <dbReference type="EMBL" id="ROM84830.1"/>
    </source>
</evidence>
<dbReference type="Proteomes" id="UP000284049">
    <property type="component" value="Unassembled WGS sequence"/>
</dbReference>
<keyword evidence="1" id="KW-1133">Transmembrane helix</keyword>
<proteinExistence type="predicted"/>
<protein>
    <submittedName>
        <fullName evidence="2">Uncharacterized protein</fullName>
    </submittedName>
</protein>
<evidence type="ECO:0000256" key="1">
    <source>
        <dbReference type="SAM" id="Phobius"/>
    </source>
</evidence>
<evidence type="ECO:0000313" key="3">
    <source>
        <dbReference type="Proteomes" id="UP000284049"/>
    </source>
</evidence>
<feature type="transmembrane region" description="Helical" evidence="1">
    <location>
        <begin position="6"/>
        <end position="27"/>
    </location>
</feature>
<dbReference type="EMBL" id="MOBC01000005">
    <property type="protein sequence ID" value="ROM84830.1"/>
    <property type="molecule type" value="Genomic_DNA"/>
</dbReference>
<comment type="caution">
    <text evidence="2">The sequence shown here is derived from an EMBL/GenBank/DDBJ whole genome shotgun (WGS) entry which is preliminary data.</text>
</comment>
<gene>
    <name evidence="2" type="ORF">BK652_09615</name>
</gene>
<keyword evidence="1" id="KW-0472">Membrane</keyword>
<organism evidence="2 3">
    <name type="scientific">Pseudomonas brassicacearum</name>
    <dbReference type="NCBI Taxonomy" id="930166"/>
    <lineage>
        <taxon>Bacteria</taxon>
        <taxon>Pseudomonadati</taxon>
        <taxon>Pseudomonadota</taxon>
        <taxon>Gammaproteobacteria</taxon>
        <taxon>Pseudomonadales</taxon>
        <taxon>Pseudomonadaceae</taxon>
        <taxon>Pseudomonas</taxon>
    </lineage>
</organism>
<feature type="transmembrane region" description="Helical" evidence="1">
    <location>
        <begin position="34"/>
        <end position="51"/>
    </location>
</feature>
<accession>A0A423GDA8</accession>
<sequence>MKLKFILSGLAVFILALLLGIWLLYCAKISGSEFVGFIIAFAMFGLVLGFLPEIQELSLGGNVVKFKEIKREAEIAIEQLKMARLDLMKYSLATVVGGRRDADQELYEIDPRIERYYLMVDIAEKQGIAALMSPELSKAAEILLKSVTYVLQCRMLGGELQFDSEVIYQPLQLSALVLSDKALMGAKKHEDTLEGFKSQVLEILGVYTKLFSVYEKYHQGKPS</sequence>
<reference evidence="2 3" key="1">
    <citation type="submission" date="2016-10" db="EMBL/GenBank/DDBJ databases">
        <title>Comparative genome analysis of multiple Pseudomonas spp. focuses on biocontrol and plant growth promoting traits.</title>
        <authorList>
            <person name="Tao X.-Y."/>
            <person name="Taylor C.G."/>
        </authorList>
    </citation>
    <scope>NUCLEOTIDE SEQUENCE [LARGE SCALE GENOMIC DNA]</scope>
    <source>
        <strain evidence="2 3">Wood3</strain>
    </source>
</reference>
<dbReference type="RefSeq" id="WP_123578686.1">
    <property type="nucleotide sequence ID" value="NZ_MOBC01000005.1"/>
</dbReference>
<keyword evidence="1" id="KW-0812">Transmembrane</keyword>